<protein>
    <submittedName>
        <fullName evidence="2">Uncharacterized protein</fullName>
    </submittedName>
</protein>
<dbReference type="EMBL" id="ASPP01010609">
    <property type="protein sequence ID" value="ETO22591.1"/>
    <property type="molecule type" value="Genomic_DNA"/>
</dbReference>
<evidence type="ECO:0000313" key="2">
    <source>
        <dbReference type="EMBL" id="ETO22591.1"/>
    </source>
</evidence>
<dbReference type="AlphaFoldDB" id="X6N961"/>
<proteinExistence type="predicted"/>
<dbReference type="GO" id="GO:0016020">
    <property type="term" value="C:membrane"/>
    <property type="evidence" value="ECO:0007669"/>
    <property type="project" value="InterPro"/>
</dbReference>
<dbReference type="OrthoDB" id="189655at2759"/>
<reference evidence="2 3" key="1">
    <citation type="journal article" date="2013" name="Curr. Biol.">
        <title>The Genome of the Foraminiferan Reticulomyxa filosa.</title>
        <authorList>
            <person name="Glockner G."/>
            <person name="Hulsmann N."/>
            <person name="Schleicher M."/>
            <person name="Noegel A.A."/>
            <person name="Eichinger L."/>
            <person name="Gallinger C."/>
            <person name="Pawlowski J."/>
            <person name="Sierra R."/>
            <person name="Euteneuer U."/>
            <person name="Pillet L."/>
            <person name="Moustafa A."/>
            <person name="Platzer M."/>
            <person name="Groth M."/>
            <person name="Szafranski K."/>
            <person name="Schliwa M."/>
        </authorList>
    </citation>
    <scope>NUCLEOTIDE SEQUENCE [LARGE SCALE GENOMIC DNA]</scope>
</reference>
<dbReference type="Proteomes" id="UP000023152">
    <property type="component" value="Unassembled WGS sequence"/>
</dbReference>
<gene>
    <name evidence="2" type="ORF">RFI_14602</name>
    <name evidence="1" type="ORF">RFI_25094</name>
</gene>
<dbReference type="InterPro" id="IPR036734">
    <property type="entry name" value="Neur_chan_lig-bd_sf"/>
</dbReference>
<comment type="caution">
    <text evidence="2">The sequence shown here is derived from an EMBL/GenBank/DDBJ whole genome shotgun (WGS) entry which is preliminary data.</text>
</comment>
<organism evidence="2 3">
    <name type="scientific">Reticulomyxa filosa</name>
    <dbReference type="NCBI Taxonomy" id="46433"/>
    <lineage>
        <taxon>Eukaryota</taxon>
        <taxon>Sar</taxon>
        <taxon>Rhizaria</taxon>
        <taxon>Retaria</taxon>
        <taxon>Foraminifera</taxon>
        <taxon>Monothalamids</taxon>
        <taxon>Reticulomyxidae</taxon>
        <taxon>Reticulomyxa</taxon>
    </lineage>
</organism>
<name>X6N961_RETFI</name>
<evidence type="ECO:0000313" key="1">
    <source>
        <dbReference type="EMBL" id="ETO12282.1"/>
    </source>
</evidence>
<dbReference type="EMBL" id="ASPP01021546">
    <property type="protein sequence ID" value="ETO12282.1"/>
    <property type="molecule type" value="Genomic_DNA"/>
</dbReference>
<reference evidence="2" key="2">
    <citation type="submission" date="2013-05" db="EMBL/GenBank/DDBJ databases">
        <authorList>
            <person name="Gloeckner G."/>
            <person name="Szafranski K."/>
            <person name="Schliwa M."/>
        </authorList>
    </citation>
    <scope>NUCLEOTIDE SEQUENCE</scope>
</reference>
<dbReference type="Gene3D" id="2.70.170.10">
    <property type="entry name" value="Neurotransmitter-gated ion-channel ligand-binding domain"/>
    <property type="match status" value="1"/>
</dbReference>
<evidence type="ECO:0000313" key="3">
    <source>
        <dbReference type="Proteomes" id="UP000023152"/>
    </source>
</evidence>
<accession>X6N961</accession>
<keyword evidence="3" id="KW-1185">Reference proteome</keyword>
<sequence length="156" mass="18345">MYTYIMNYEEHQYELLSNGKQGHFRVGQYNDLLSGEEMGGYDTSKGFYVRAKWDCDFTFSEQLELHNFPVDCQDFAIVIHELSGYNRVRLMPEPRHLDMTRQIKSSFVGVDRTFSVLDEWDFVNTRAEFSNTDSGNSRSGKAYQQLALRFKMKRSM</sequence>
<dbReference type="GO" id="GO:0005230">
    <property type="term" value="F:extracellular ligand-gated monoatomic ion channel activity"/>
    <property type="evidence" value="ECO:0007669"/>
    <property type="project" value="InterPro"/>
</dbReference>